<evidence type="ECO:0000256" key="1">
    <source>
        <dbReference type="ARBA" id="ARBA00004651"/>
    </source>
</evidence>
<comment type="cofactor">
    <cofactor evidence="7">
        <name>Mg(2+)</name>
        <dbReference type="ChEBI" id="CHEBI:18420"/>
    </cofactor>
</comment>
<dbReference type="GO" id="GO:0005886">
    <property type="term" value="C:plasma membrane"/>
    <property type="evidence" value="ECO:0007669"/>
    <property type="project" value="UniProtKB-SubCell"/>
</dbReference>
<dbReference type="GO" id="GO:0071555">
    <property type="term" value="P:cell wall organization"/>
    <property type="evidence" value="ECO:0007669"/>
    <property type="project" value="TreeGrafter"/>
</dbReference>
<dbReference type="GO" id="GO:0044038">
    <property type="term" value="P:cell wall macromolecule biosynthetic process"/>
    <property type="evidence" value="ECO:0007669"/>
    <property type="project" value="TreeGrafter"/>
</dbReference>
<comment type="caution">
    <text evidence="9">The sequence shown here is derived from an EMBL/GenBank/DDBJ whole genome shotgun (WGS) entry which is preliminary data.</text>
</comment>
<evidence type="ECO:0000256" key="5">
    <source>
        <dbReference type="ARBA" id="ARBA00022989"/>
    </source>
</evidence>
<feature type="transmembrane region" description="Helical" evidence="8">
    <location>
        <begin position="215"/>
        <end position="234"/>
    </location>
</feature>
<dbReference type="AlphaFoldDB" id="A0A934TXK9"/>
<evidence type="ECO:0000256" key="7">
    <source>
        <dbReference type="PIRSR" id="PIRSR600715-1"/>
    </source>
</evidence>
<dbReference type="RefSeq" id="WP_201177229.1">
    <property type="nucleotide sequence ID" value="NZ_JAEPWM010000013.1"/>
</dbReference>
<proteinExistence type="predicted"/>
<evidence type="ECO:0000256" key="4">
    <source>
        <dbReference type="ARBA" id="ARBA00022692"/>
    </source>
</evidence>
<feature type="transmembrane region" description="Helical" evidence="8">
    <location>
        <begin position="6"/>
        <end position="26"/>
    </location>
</feature>
<evidence type="ECO:0000256" key="6">
    <source>
        <dbReference type="ARBA" id="ARBA00023136"/>
    </source>
</evidence>
<dbReference type="GO" id="GO:0009103">
    <property type="term" value="P:lipopolysaccharide biosynthetic process"/>
    <property type="evidence" value="ECO:0007669"/>
    <property type="project" value="TreeGrafter"/>
</dbReference>
<keyword evidence="7" id="KW-0479">Metal-binding</keyword>
<feature type="transmembrane region" description="Helical" evidence="8">
    <location>
        <begin position="189"/>
        <end position="208"/>
    </location>
</feature>
<keyword evidence="3" id="KW-0808">Transferase</keyword>
<feature type="transmembrane region" description="Helical" evidence="8">
    <location>
        <begin position="137"/>
        <end position="157"/>
    </location>
</feature>
<keyword evidence="6 8" id="KW-0472">Membrane</keyword>
<evidence type="ECO:0000256" key="8">
    <source>
        <dbReference type="SAM" id="Phobius"/>
    </source>
</evidence>
<dbReference type="Pfam" id="PF00953">
    <property type="entry name" value="Glycos_transf_4"/>
    <property type="match status" value="1"/>
</dbReference>
<evidence type="ECO:0000256" key="3">
    <source>
        <dbReference type="ARBA" id="ARBA00022679"/>
    </source>
</evidence>
<feature type="transmembrane region" description="Helical" evidence="8">
    <location>
        <begin position="53"/>
        <end position="71"/>
    </location>
</feature>
<dbReference type="InterPro" id="IPR000715">
    <property type="entry name" value="Glycosyl_transferase_4"/>
</dbReference>
<evidence type="ECO:0000313" key="9">
    <source>
        <dbReference type="EMBL" id="MBK6009031.1"/>
    </source>
</evidence>
<keyword evidence="5 8" id="KW-1133">Transmembrane helix</keyword>
<feature type="transmembrane region" description="Helical" evidence="8">
    <location>
        <begin position="77"/>
        <end position="95"/>
    </location>
</feature>
<keyword evidence="4 8" id="KW-0812">Transmembrane</keyword>
<feature type="transmembrane region" description="Helical" evidence="8">
    <location>
        <begin position="107"/>
        <end position="125"/>
    </location>
</feature>
<accession>A0A934TXK9</accession>
<dbReference type="PANTHER" id="PTHR22926">
    <property type="entry name" value="PHOSPHO-N-ACETYLMURAMOYL-PENTAPEPTIDE-TRANSFERASE"/>
    <property type="match status" value="1"/>
</dbReference>
<dbReference type="GO" id="GO:0046872">
    <property type="term" value="F:metal ion binding"/>
    <property type="evidence" value="ECO:0007669"/>
    <property type="project" value="UniProtKB-KW"/>
</dbReference>
<feature type="transmembrane region" description="Helical" evidence="8">
    <location>
        <begin position="301"/>
        <end position="324"/>
    </location>
</feature>
<reference evidence="9" key="1">
    <citation type="journal article" date="2012" name="J. Microbiol. Biotechnol.">
        <title>Ramlibacter ginsenosidimutans sp. nov., with ginsenoside-converting activity.</title>
        <authorList>
            <person name="Wang L."/>
            <person name="An D.S."/>
            <person name="Kim S.G."/>
            <person name="Jin F.X."/>
            <person name="Kim S.C."/>
            <person name="Lee S.T."/>
            <person name="Im W.T."/>
        </authorList>
    </citation>
    <scope>NUCLEOTIDE SEQUENCE</scope>
    <source>
        <strain evidence="9">KACC 17527</strain>
    </source>
</reference>
<evidence type="ECO:0000313" key="10">
    <source>
        <dbReference type="Proteomes" id="UP000630528"/>
    </source>
</evidence>
<feature type="binding site" evidence="7">
    <location>
        <position position="159"/>
    </location>
    <ligand>
        <name>Mg(2+)</name>
        <dbReference type="ChEBI" id="CHEBI:18420"/>
    </ligand>
</feature>
<feature type="transmembrane region" description="Helical" evidence="8">
    <location>
        <begin position="330"/>
        <end position="349"/>
    </location>
</feature>
<keyword evidence="7" id="KW-0460">Magnesium</keyword>
<gene>
    <name evidence="9" type="ORF">JJB11_23275</name>
</gene>
<keyword evidence="10" id="KW-1185">Reference proteome</keyword>
<reference evidence="9" key="2">
    <citation type="submission" date="2021-01" db="EMBL/GenBank/DDBJ databases">
        <authorList>
            <person name="Kang M."/>
        </authorList>
    </citation>
    <scope>NUCLEOTIDE SEQUENCE</scope>
    <source>
        <strain evidence="9">KACC 17527</strain>
    </source>
</reference>
<dbReference type="Proteomes" id="UP000630528">
    <property type="component" value="Unassembled WGS sequence"/>
</dbReference>
<dbReference type="EMBL" id="JAEPWM010000013">
    <property type="protein sequence ID" value="MBK6009031.1"/>
    <property type="molecule type" value="Genomic_DNA"/>
</dbReference>
<name>A0A934TXK9_9BURK</name>
<dbReference type="GO" id="GO:0016780">
    <property type="term" value="F:phosphotransferase activity, for other substituted phosphate groups"/>
    <property type="evidence" value="ECO:0007669"/>
    <property type="project" value="InterPro"/>
</dbReference>
<organism evidence="9 10">
    <name type="scientific">Ramlibacter ginsenosidimutans</name>
    <dbReference type="NCBI Taxonomy" id="502333"/>
    <lineage>
        <taxon>Bacteria</taxon>
        <taxon>Pseudomonadati</taxon>
        <taxon>Pseudomonadota</taxon>
        <taxon>Betaproteobacteria</taxon>
        <taxon>Burkholderiales</taxon>
        <taxon>Comamonadaceae</taxon>
        <taxon>Ramlibacter</taxon>
    </lineage>
</organism>
<comment type="subcellular location">
    <subcellularLocation>
        <location evidence="1">Cell membrane</location>
        <topology evidence="1">Multi-pass membrane protein</topology>
    </subcellularLocation>
</comment>
<feature type="binding site" evidence="7">
    <location>
        <position position="219"/>
    </location>
    <ligand>
        <name>Mg(2+)</name>
        <dbReference type="ChEBI" id="CHEBI:18420"/>
    </ligand>
</feature>
<evidence type="ECO:0000256" key="2">
    <source>
        <dbReference type="ARBA" id="ARBA00022475"/>
    </source>
</evidence>
<feature type="transmembrane region" description="Helical" evidence="8">
    <location>
        <begin position="164"/>
        <end position="183"/>
    </location>
</feature>
<sequence>MLPAHPFIPAVAALAGSFVLAQGLVLSAHKHGHLTMDLPQGVQKFHCNPTPRIGGIAIYVAMVVAWMLIQSPDENKLMSVLLLAGMPALLGGLTEDVTKRVSVRSRLLLTMGSGALAALWTGTGLTRVDMGVADYLLSFWPVAVLFTAFAVGGVANAINIIDGFHGLASGTLIISSLALSAIALSLGDVPLATVSLVLAGAMAGFWLVNFPWGKLFLGDGGAYFSGFALAWLSVELLSRHPNVTPWASVLLCGYPTVEVLYSVVRRSRGRLSPGQPDRRHLHSLVATHLVQPRLGALPPNLANAAVSVVMWICAIVPVLPAIFFSNRGDILFPALLLCVLAYHLFYRWVAIPAAPQAVADAAEEVGI</sequence>
<keyword evidence="2" id="KW-1003">Cell membrane</keyword>
<dbReference type="PANTHER" id="PTHR22926:SF3">
    <property type="entry name" value="UNDECAPRENYL-PHOSPHATE ALPHA-N-ACETYLGLUCOSAMINYL 1-PHOSPHATE TRANSFERASE"/>
    <property type="match status" value="1"/>
</dbReference>
<protein>
    <submittedName>
        <fullName evidence="9">Glycosyltransferase family 4 protein</fullName>
    </submittedName>
</protein>
<dbReference type="CDD" id="cd06912">
    <property type="entry name" value="GT_MraY_like"/>
    <property type="match status" value="1"/>
</dbReference>